<reference evidence="3" key="1">
    <citation type="submission" date="2024-03" db="EMBL/GenBank/DDBJ databases">
        <title>Diverse circular DNA viruses in blood, oral, and fecal samples of captive lemurs.</title>
        <authorList>
            <person name="Paietta E.N."/>
            <person name="Kraberger S."/>
            <person name="Lund M.C."/>
            <person name="Custer J.M."/>
            <person name="Vargas K.M."/>
            <person name="Ehmke E.E."/>
            <person name="Yoder A.D."/>
            <person name="Varsani A."/>
        </authorList>
    </citation>
    <scope>NUCLEOTIDE SEQUENCE</scope>
    <source>
        <strain evidence="2">Duke_24FS_126</strain>
        <strain evidence="3">Duke_26_105</strain>
    </source>
</reference>
<keyword evidence="1" id="KW-1133">Transmembrane helix</keyword>
<protein>
    <submittedName>
        <fullName evidence="3">Uncharacterized protein</fullName>
    </submittedName>
</protein>
<organism evidence="3">
    <name type="scientific">Dulem virus 90</name>
    <dbReference type="NCBI Taxonomy" id="3145801"/>
    <lineage>
        <taxon>Viruses</taxon>
        <taxon>Monodnaviria</taxon>
        <taxon>Sangervirae</taxon>
        <taxon>Phixviricota</taxon>
        <taxon>Malgrandaviricetes</taxon>
        <taxon>Petitvirales</taxon>
        <taxon>Microviridae</taxon>
        <taxon>Microvirus</taxon>
    </lineage>
</organism>
<evidence type="ECO:0000313" key="2">
    <source>
        <dbReference type="EMBL" id="XCD05653.1"/>
    </source>
</evidence>
<evidence type="ECO:0000256" key="1">
    <source>
        <dbReference type="SAM" id="Phobius"/>
    </source>
</evidence>
<keyword evidence="1" id="KW-0472">Membrane</keyword>
<dbReference type="EMBL" id="PP511766">
    <property type="protein sequence ID" value="XCD07207.1"/>
    <property type="molecule type" value="Genomic_DNA"/>
</dbReference>
<dbReference type="EMBL" id="PP511589">
    <property type="protein sequence ID" value="XCD05653.1"/>
    <property type="molecule type" value="Genomic_DNA"/>
</dbReference>
<accession>A0AAU8B4H6</accession>
<proteinExistence type="predicted"/>
<name>A0AAU8B4H6_9VIRU</name>
<sequence length="84" mass="9724">MKLKRVIQNVVYWSTLVGPIYSLISGTIRGFIAAVQNIREEEKQKAEKYMFVNPDEIEVDLSQSSEALNFSQVVNFIDRKENKE</sequence>
<feature type="transmembrane region" description="Helical" evidence="1">
    <location>
        <begin position="12"/>
        <end position="35"/>
    </location>
</feature>
<keyword evidence="1" id="KW-0812">Transmembrane</keyword>
<evidence type="ECO:0000313" key="3">
    <source>
        <dbReference type="EMBL" id="XCD07207.1"/>
    </source>
</evidence>